<dbReference type="AlphaFoldDB" id="A0A554VKZ7"/>
<name>A0A554VKZ7_9FLAO</name>
<feature type="coiled-coil region" evidence="1">
    <location>
        <begin position="6"/>
        <end position="37"/>
    </location>
</feature>
<gene>
    <name evidence="2" type="ORF">FOF46_10835</name>
</gene>
<reference evidence="2 3" key="1">
    <citation type="submission" date="2019-07" db="EMBL/GenBank/DDBJ databases">
        <title>The draft genome sequence of Aquimarina algiphila M91.</title>
        <authorList>
            <person name="Meng X."/>
        </authorList>
    </citation>
    <scope>NUCLEOTIDE SEQUENCE [LARGE SCALE GENOMIC DNA]</scope>
    <source>
        <strain evidence="2 3">M91</strain>
    </source>
</reference>
<dbReference type="Proteomes" id="UP000318833">
    <property type="component" value="Unassembled WGS sequence"/>
</dbReference>
<organism evidence="2 3">
    <name type="scientific">Aquimarina algiphila</name>
    <dbReference type="NCBI Taxonomy" id="2047982"/>
    <lineage>
        <taxon>Bacteria</taxon>
        <taxon>Pseudomonadati</taxon>
        <taxon>Bacteroidota</taxon>
        <taxon>Flavobacteriia</taxon>
        <taxon>Flavobacteriales</taxon>
        <taxon>Flavobacteriaceae</taxon>
        <taxon>Aquimarina</taxon>
    </lineage>
</organism>
<sequence length="84" mass="9912">MIRKELHLKEDIVKALEKEAKKQNRSLKNYLENLAIQQVKRLEVPSKEYTDMMDNLLDRFENKEIEFSSIEEVLNRNGISDSSS</sequence>
<evidence type="ECO:0000313" key="2">
    <source>
        <dbReference type="EMBL" id="TSE08791.1"/>
    </source>
</evidence>
<dbReference type="RefSeq" id="WP_143916475.1">
    <property type="nucleotide sequence ID" value="NZ_CANMXV010000023.1"/>
</dbReference>
<keyword evidence="3" id="KW-1185">Reference proteome</keyword>
<dbReference type="EMBL" id="VLNR01000019">
    <property type="protein sequence ID" value="TSE08791.1"/>
    <property type="molecule type" value="Genomic_DNA"/>
</dbReference>
<comment type="caution">
    <text evidence="2">The sequence shown here is derived from an EMBL/GenBank/DDBJ whole genome shotgun (WGS) entry which is preliminary data.</text>
</comment>
<accession>A0A554VKZ7</accession>
<protein>
    <submittedName>
        <fullName evidence="2">Uncharacterized protein</fullName>
    </submittedName>
</protein>
<dbReference type="OrthoDB" id="1179307at2"/>
<keyword evidence="1" id="KW-0175">Coiled coil</keyword>
<evidence type="ECO:0000256" key="1">
    <source>
        <dbReference type="SAM" id="Coils"/>
    </source>
</evidence>
<proteinExistence type="predicted"/>
<evidence type="ECO:0000313" key="3">
    <source>
        <dbReference type="Proteomes" id="UP000318833"/>
    </source>
</evidence>